<keyword evidence="1" id="KW-0560">Oxidoreductase</keyword>
<feature type="domain" description="Pyridoxamine 5'-phosphate oxidase N-terminal" evidence="3">
    <location>
        <begin position="13"/>
        <end position="155"/>
    </location>
</feature>
<dbReference type="PANTHER" id="PTHR35176:SF1">
    <property type="entry name" value="F420H(2)-DEPENDENT BILIVERDIN REDUCTASE"/>
    <property type="match status" value="1"/>
</dbReference>
<gene>
    <name evidence="4" type="ORF">G4Z16_17455</name>
</gene>
<dbReference type="GO" id="GO:0070967">
    <property type="term" value="F:coenzyme F420 binding"/>
    <property type="evidence" value="ECO:0007669"/>
    <property type="project" value="TreeGrafter"/>
</dbReference>
<evidence type="ECO:0000313" key="4">
    <source>
        <dbReference type="EMBL" id="QPP10772.1"/>
    </source>
</evidence>
<keyword evidence="5" id="KW-1185">Reference proteome</keyword>
<evidence type="ECO:0000256" key="1">
    <source>
        <dbReference type="ARBA" id="ARBA00023002"/>
    </source>
</evidence>
<evidence type="ECO:0000256" key="2">
    <source>
        <dbReference type="SAM" id="MobiDB-lite"/>
    </source>
</evidence>
<feature type="region of interest" description="Disordered" evidence="2">
    <location>
        <begin position="44"/>
        <end position="66"/>
    </location>
</feature>
<dbReference type="InterPro" id="IPR012349">
    <property type="entry name" value="Split_barrel_FMN-bd"/>
</dbReference>
<dbReference type="KEGG" id="sbat:G4Z16_17455"/>
<sequence>METHPPEPSAASAHAAFWTERRYATLTTLRPDGTPHVVPVSVTYEPAPAGPTDGPARPDGTPGTGVERAVVGTARVVTRRTSRKARNIAAAGTGGMRVALCQVDGGRWSTLEGTARILTDAESVADAERRYEERYGRRPSPNPERVLIEITVDRTLGMSRET</sequence>
<organism evidence="4 5">
    <name type="scientific">Streptomyces bathyalis</name>
    <dbReference type="NCBI Taxonomy" id="2710756"/>
    <lineage>
        <taxon>Bacteria</taxon>
        <taxon>Bacillati</taxon>
        <taxon>Actinomycetota</taxon>
        <taxon>Actinomycetes</taxon>
        <taxon>Kitasatosporales</taxon>
        <taxon>Streptomycetaceae</taxon>
        <taxon>Streptomyces</taxon>
    </lineage>
</organism>
<dbReference type="AlphaFoldDB" id="A0A7T1TD34"/>
<accession>A0A7T1TD34</accession>
<name>A0A7T1TD34_9ACTN</name>
<evidence type="ECO:0000313" key="5">
    <source>
        <dbReference type="Proteomes" id="UP000595046"/>
    </source>
</evidence>
<dbReference type="Pfam" id="PF01243">
    <property type="entry name" value="PNPOx_N"/>
    <property type="match status" value="1"/>
</dbReference>
<dbReference type="EMBL" id="CP048882">
    <property type="protein sequence ID" value="QPP10772.1"/>
    <property type="molecule type" value="Genomic_DNA"/>
</dbReference>
<reference evidence="5" key="1">
    <citation type="submission" date="2020-02" db="EMBL/GenBank/DDBJ databases">
        <title>Streptomyces sp. ASO4wet.</title>
        <authorList>
            <person name="Risdian C."/>
            <person name="Landwehr W."/>
            <person name="Schupp P."/>
            <person name="Wink J."/>
        </authorList>
    </citation>
    <scope>NUCLEOTIDE SEQUENCE [LARGE SCALE GENOMIC DNA]</scope>
    <source>
        <strain evidence="5">ASO4wet</strain>
    </source>
</reference>
<evidence type="ECO:0000259" key="3">
    <source>
        <dbReference type="Pfam" id="PF01243"/>
    </source>
</evidence>
<protein>
    <submittedName>
        <fullName evidence="4">Nitrilase</fullName>
    </submittedName>
</protein>
<dbReference type="SUPFAM" id="SSF50475">
    <property type="entry name" value="FMN-binding split barrel"/>
    <property type="match status" value="1"/>
</dbReference>
<dbReference type="InterPro" id="IPR011576">
    <property type="entry name" value="Pyridox_Oxase_N"/>
</dbReference>
<dbReference type="Gene3D" id="2.30.110.10">
    <property type="entry name" value="Electron Transport, Fmn-binding Protein, Chain A"/>
    <property type="match status" value="1"/>
</dbReference>
<dbReference type="GO" id="GO:0016627">
    <property type="term" value="F:oxidoreductase activity, acting on the CH-CH group of donors"/>
    <property type="evidence" value="ECO:0007669"/>
    <property type="project" value="TreeGrafter"/>
</dbReference>
<dbReference type="PANTHER" id="PTHR35176">
    <property type="entry name" value="HEME OXYGENASE HI_0854-RELATED"/>
    <property type="match status" value="1"/>
</dbReference>
<dbReference type="GO" id="GO:0005829">
    <property type="term" value="C:cytosol"/>
    <property type="evidence" value="ECO:0007669"/>
    <property type="project" value="TreeGrafter"/>
</dbReference>
<dbReference type="Proteomes" id="UP000595046">
    <property type="component" value="Chromosome"/>
</dbReference>
<proteinExistence type="predicted"/>
<dbReference type="InterPro" id="IPR052019">
    <property type="entry name" value="F420H2_bilvrd_red/Heme_oxyg"/>
</dbReference>